<evidence type="ECO:0000256" key="1">
    <source>
        <dbReference type="SAM" id="MobiDB-lite"/>
    </source>
</evidence>
<keyword evidence="4" id="KW-1185">Reference proteome</keyword>
<dbReference type="EMBL" id="JAINDJ010000004">
    <property type="protein sequence ID" value="KAG9449782.1"/>
    <property type="molecule type" value="Genomic_DNA"/>
</dbReference>
<name>A0AAV7ELT7_ARIFI</name>
<evidence type="ECO:0000256" key="2">
    <source>
        <dbReference type="SAM" id="SignalP"/>
    </source>
</evidence>
<dbReference type="AlphaFoldDB" id="A0AAV7ELT7"/>
<accession>A0AAV7ELT7</accession>
<feature type="region of interest" description="Disordered" evidence="1">
    <location>
        <begin position="256"/>
        <end position="292"/>
    </location>
</feature>
<feature type="compositionally biased region" description="Basic residues" evidence="1">
    <location>
        <begin position="195"/>
        <end position="207"/>
    </location>
</feature>
<feature type="region of interest" description="Disordered" evidence="1">
    <location>
        <begin position="133"/>
        <end position="209"/>
    </location>
</feature>
<dbReference type="Proteomes" id="UP000825729">
    <property type="component" value="Unassembled WGS sequence"/>
</dbReference>
<reference evidence="3 4" key="1">
    <citation type="submission" date="2021-07" db="EMBL/GenBank/DDBJ databases">
        <title>The Aristolochia fimbriata genome: insights into angiosperm evolution, floral development and chemical biosynthesis.</title>
        <authorList>
            <person name="Jiao Y."/>
        </authorList>
    </citation>
    <scope>NUCLEOTIDE SEQUENCE [LARGE SCALE GENOMIC DNA]</scope>
    <source>
        <strain evidence="3">IBCAS-2021</strain>
        <tissue evidence="3">Leaf</tissue>
    </source>
</reference>
<feature type="chain" id="PRO_5043395170" evidence="2">
    <location>
        <begin position="28"/>
        <end position="292"/>
    </location>
</feature>
<gene>
    <name evidence="3" type="ORF">H6P81_009747</name>
</gene>
<evidence type="ECO:0000313" key="3">
    <source>
        <dbReference type="EMBL" id="KAG9449782.1"/>
    </source>
</evidence>
<comment type="caution">
    <text evidence="3">The sequence shown here is derived from an EMBL/GenBank/DDBJ whole genome shotgun (WGS) entry which is preliminary data.</text>
</comment>
<organism evidence="3 4">
    <name type="scientific">Aristolochia fimbriata</name>
    <name type="common">White veined hardy Dutchman's pipe vine</name>
    <dbReference type="NCBI Taxonomy" id="158543"/>
    <lineage>
        <taxon>Eukaryota</taxon>
        <taxon>Viridiplantae</taxon>
        <taxon>Streptophyta</taxon>
        <taxon>Embryophyta</taxon>
        <taxon>Tracheophyta</taxon>
        <taxon>Spermatophyta</taxon>
        <taxon>Magnoliopsida</taxon>
        <taxon>Magnoliidae</taxon>
        <taxon>Piperales</taxon>
        <taxon>Aristolochiaceae</taxon>
        <taxon>Aristolochia</taxon>
    </lineage>
</organism>
<feature type="compositionally biased region" description="Polar residues" evidence="1">
    <location>
        <begin position="257"/>
        <end position="270"/>
    </location>
</feature>
<feature type="signal peptide" evidence="2">
    <location>
        <begin position="1"/>
        <end position="27"/>
    </location>
</feature>
<sequence length="292" mass="31477">MELFFILHTGACVTIVWFLSGLHQGKPESSGISELLIHIQGSLQTGFSPGGDSRSKLVPPRTYFFLRASEEIDHGIVFVVVELFEFAVRGVQVPAKEVHAGMHLRAVLPAGGAAEVRERAQDLRCEQCDEATERAAAAPEGGRGELAGVRGGGEDEGPRLRLRRRHLRPTAPGPPTPEGARRRQRRSHQPPQPPPHHHHHHHHHHQGLPHLAPLRQRSFEFGRRGSNISTSTTSSAAHGGSSSFYGGATTPALQLPNYPSTAPWSSNTGVDPTGDNMHTRGGGSAGGENSNM</sequence>
<keyword evidence="2" id="KW-0732">Signal</keyword>
<protein>
    <submittedName>
        <fullName evidence="3">Uncharacterized protein</fullName>
    </submittedName>
</protein>
<evidence type="ECO:0000313" key="4">
    <source>
        <dbReference type="Proteomes" id="UP000825729"/>
    </source>
</evidence>
<proteinExistence type="predicted"/>